<name>A0A317XS44_9BASI</name>
<proteinExistence type="predicted"/>
<organism evidence="1 2">
    <name type="scientific">Testicularia cyperi</name>
    <dbReference type="NCBI Taxonomy" id="1882483"/>
    <lineage>
        <taxon>Eukaryota</taxon>
        <taxon>Fungi</taxon>
        <taxon>Dikarya</taxon>
        <taxon>Basidiomycota</taxon>
        <taxon>Ustilaginomycotina</taxon>
        <taxon>Ustilaginomycetes</taxon>
        <taxon>Ustilaginales</taxon>
        <taxon>Anthracoideaceae</taxon>
        <taxon>Testicularia</taxon>
    </lineage>
</organism>
<dbReference type="InParanoid" id="A0A317XS44"/>
<evidence type="ECO:0000313" key="1">
    <source>
        <dbReference type="EMBL" id="PWZ00708.1"/>
    </source>
</evidence>
<dbReference type="Proteomes" id="UP000246740">
    <property type="component" value="Unassembled WGS sequence"/>
</dbReference>
<evidence type="ECO:0000313" key="2">
    <source>
        <dbReference type="Proteomes" id="UP000246740"/>
    </source>
</evidence>
<accession>A0A317XS44</accession>
<dbReference type="EMBL" id="KZ819192">
    <property type="protein sequence ID" value="PWZ00708.1"/>
    <property type="molecule type" value="Genomic_DNA"/>
</dbReference>
<protein>
    <submittedName>
        <fullName evidence="1">Uncharacterized protein</fullName>
    </submittedName>
</protein>
<dbReference type="AlphaFoldDB" id="A0A317XS44"/>
<reference evidence="1 2" key="1">
    <citation type="journal article" date="2018" name="Mol. Biol. Evol.">
        <title>Broad Genomic Sampling Reveals a Smut Pathogenic Ancestry of the Fungal Clade Ustilaginomycotina.</title>
        <authorList>
            <person name="Kijpornyongpan T."/>
            <person name="Mondo S.J."/>
            <person name="Barry K."/>
            <person name="Sandor L."/>
            <person name="Lee J."/>
            <person name="Lipzen A."/>
            <person name="Pangilinan J."/>
            <person name="LaButti K."/>
            <person name="Hainaut M."/>
            <person name="Henrissat B."/>
            <person name="Grigoriev I.V."/>
            <person name="Spatafora J.W."/>
            <person name="Aime M.C."/>
        </authorList>
    </citation>
    <scope>NUCLEOTIDE SEQUENCE [LARGE SCALE GENOMIC DNA]</scope>
    <source>
        <strain evidence="1 2">MCA 3645</strain>
    </source>
</reference>
<keyword evidence="2" id="KW-1185">Reference proteome</keyword>
<sequence length="181" mass="20078">MKKQGGLVWEASRQNEEGWLSNPLIQYSNPLIHTLGDGPSIFRCALSRHVSQFRANPVSQTASHLHCCHHTKESCFRQLYSTSLCEVDSVQYGPAAGPIVRELALPSIMTIPPHRVMSVRLDSREKRSAWRATQLCDETLVSRCASDFPGKAALPGVLALLLPLSRISCIQVTVLKFVTRV</sequence>
<gene>
    <name evidence="1" type="ORF">BCV70DRAFT_206134</name>
</gene>